<feature type="region of interest" description="Disordered" evidence="1">
    <location>
        <begin position="23"/>
        <end position="52"/>
    </location>
</feature>
<dbReference type="NCBIfam" id="NF033103">
    <property type="entry name" value="bla_class_A"/>
    <property type="match status" value="1"/>
</dbReference>
<evidence type="ECO:0000313" key="3">
    <source>
        <dbReference type="EMBL" id="TWP33852.1"/>
    </source>
</evidence>
<evidence type="ECO:0000256" key="1">
    <source>
        <dbReference type="SAM" id="MobiDB-lite"/>
    </source>
</evidence>
<protein>
    <submittedName>
        <fullName evidence="3">Class A beta-lactamase</fullName>
    </submittedName>
</protein>
<dbReference type="AlphaFoldDB" id="A0A563DVB1"/>
<sequence>MKDGVPRRAALLAGLGAAGAMLSGCGDPGPDSRRVTPTKASGTAYSRSPSPTALAAPDLDALESTFGGKVGLYALDTGTGAAVRHRADERFLMCSTYKVLVVSATLSQAQARPRLMDQVVHFRAAEVLPYSPVTSTHTAESMTVSALCDAALTRSDNTAANLLVDLVGGPTSVTKYVRTLDDPETRVDRDEPALNIADGSLDTTTADAIGADLLKLVLGDALTAQNRKLLTAWLKANTTGDRSIRAGLPRGWAVGDKTGSGVHGEVNDVAVIWPPRRAPLIMAIYTRPTDPGSTEGYHAVARATRIALKALAIGA</sequence>
<dbReference type="Proteomes" id="UP000320244">
    <property type="component" value="Unassembled WGS sequence"/>
</dbReference>
<feature type="domain" description="Beta-lactamase class A catalytic" evidence="2">
    <location>
        <begin position="71"/>
        <end position="286"/>
    </location>
</feature>
<dbReference type="GO" id="GO:0008800">
    <property type="term" value="F:beta-lactamase activity"/>
    <property type="evidence" value="ECO:0007669"/>
    <property type="project" value="InterPro"/>
</dbReference>
<reference evidence="3 4" key="1">
    <citation type="submission" date="2019-05" db="EMBL/GenBank/DDBJ databases">
        <authorList>
            <person name="Lee S.D."/>
        </authorList>
    </citation>
    <scope>NUCLEOTIDE SEQUENCE [LARGE SCALE GENOMIC DNA]</scope>
    <source>
        <strain evidence="3 4">C5-26</strain>
    </source>
</reference>
<dbReference type="PANTHER" id="PTHR35333">
    <property type="entry name" value="BETA-LACTAMASE"/>
    <property type="match status" value="1"/>
</dbReference>
<proteinExistence type="predicted"/>
<keyword evidence="4" id="KW-1185">Reference proteome</keyword>
<organism evidence="3 4">
    <name type="scientific">Leekyejoonella antrihumi</name>
    <dbReference type="NCBI Taxonomy" id="1660198"/>
    <lineage>
        <taxon>Bacteria</taxon>
        <taxon>Bacillati</taxon>
        <taxon>Actinomycetota</taxon>
        <taxon>Actinomycetes</taxon>
        <taxon>Micrococcales</taxon>
        <taxon>Dermacoccaceae</taxon>
        <taxon>Leekyejoonella</taxon>
    </lineage>
</organism>
<accession>A0A563DVB1</accession>
<dbReference type="GO" id="GO:0046677">
    <property type="term" value="P:response to antibiotic"/>
    <property type="evidence" value="ECO:0007669"/>
    <property type="project" value="InterPro"/>
</dbReference>
<evidence type="ECO:0000313" key="4">
    <source>
        <dbReference type="Proteomes" id="UP000320244"/>
    </source>
</evidence>
<dbReference type="InterPro" id="IPR000871">
    <property type="entry name" value="Beta-lactam_class-A"/>
</dbReference>
<name>A0A563DVB1_9MICO</name>
<dbReference type="PRINTS" id="PR00118">
    <property type="entry name" value="BLACTAMASEA"/>
</dbReference>
<dbReference type="PANTHER" id="PTHR35333:SF3">
    <property type="entry name" value="BETA-LACTAMASE-TYPE TRANSPEPTIDASE FOLD CONTAINING PROTEIN"/>
    <property type="match status" value="1"/>
</dbReference>
<reference evidence="3 4" key="2">
    <citation type="submission" date="2019-08" db="EMBL/GenBank/DDBJ databases">
        <title>Jejuicoccus antrihumi gen. nov., sp. nov., a new member of the family Dermacoccaceae isolated from a cave.</title>
        <authorList>
            <person name="Schumann P."/>
            <person name="Kim I.S."/>
        </authorList>
    </citation>
    <scope>NUCLEOTIDE SEQUENCE [LARGE SCALE GENOMIC DNA]</scope>
    <source>
        <strain evidence="3 4">C5-26</strain>
    </source>
</reference>
<dbReference type="InterPro" id="IPR012338">
    <property type="entry name" value="Beta-lactam/transpept-like"/>
</dbReference>
<dbReference type="GO" id="GO:0030655">
    <property type="term" value="P:beta-lactam antibiotic catabolic process"/>
    <property type="evidence" value="ECO:0007669"/>
    <property type="project" value="InterPro"/>
</dbReference>
<dbReference type="InterPro" id="IPR045155">
    <property type="entry name" value="Beta-lactam_cat"/>
</dbReference>
<dbReference type="EMBL" id="VCQV01000035">
    <property type="protein sequence ID" value="TWP33852.1"/>
    <property type="molecule type" value="Genomic_DNA"/>
</dbReference>
<dbReference type="Pfam" id="PF13354">
    <property type="entry name" value="Beta-lactamase2"/>
    <property type="match status" value="1"/>
</dbReference>
<gene>
    <name evidence="3" type="primary">bla</name>
    <name evidence="3" type="ORF">FGL98_19760</name>
</gene>
<dbReference type="SUPFAM" id="SSF56601">
    <property type="entry name" value="beta-lactamase/transpeptidase-like"/>
    <property type="match status" value="1"/>
</dbReference>
<dbReference type="Gene3D" id="3.40.710.10">
    <property type="entry name" value="DD-peptidase/beta-lactamase superfamily"/>
    <property type="match status" value="1"/>
</dbReference>
<comment type="caution">
    <text evidence="3">The sequence shown here is derived from an EMBL/GenBank/DDBJ whole genome shotgun (WGS) entry which is preliminary data.</text>
</comment>
<dbReference type="OrthoDB" id="9784149at2"/>
<feature type="compositionally biased region" description="Polar residues" evidence="1">
    <location>
        <begin position="38"/>
        <end position="47"/>
    </location>
</feature>
<dbReference type="PROSITE" id="PS51257">
    <property type="entry name" value="PROKAR_LIPOPROTEIN"/>
    <property type="match status" value="1"/>
</dbReference>
<evidence type="ECO:0000259" key="2">
    <source>
        <dbReference type="Pfam" id="PF13354"/>
    </source>
</evidence>